<dbReference type="Proteomes" id="UP000011086">
    <property type="component" value="Unassembled WGS sequence"/>
</dbReference>
<accession>A0AA97NNJ5</accession>
<sequence>MFGLSAGVAFAEFGDSFEQMVI</sequence>
<dbReference type="EMBL" id="JH793686">
    <property type="protein sequence ID" value="ELQ33374.1"/>
    <property type="molecule type" value="Genomic_DNA"/>
</dbReference>
<proteinExistence type="predicted"/>
<protein>
    <submittedName>
        <fullName evidence="1">Uncharacterized protein</fullName>
    </submittedName>
</protein>
<reference evidence="1" key="1">
    <citation type="journal article" date="2012" name="PLoS Genet.">
        <title>Comparative analysis of the genomes of two field isolates of the rice blast fungus Magnaporthe oryzae.</title>
        <authorList>
            <person name="Xue M."/>
            <person name="Yang J."/>
            <person name="Li Z."/>
            <person name="Hu S."/>
            <person name="Yao N."/>
            <person name="Dean R.A."/>
            <person name="Zhao W."/>
            <person name="Shen M."/>
            <person name="Zhang H."/>
            <person name="Li C."/>
            <person name="Liu L."/>
            <person name="Cao L."/>
            <person name="Xu X."/>
            <person name="Xing Y."/>
            <person name="Hsiang T."/>
            <person name="Zhang Z."/>
            <person name="Xu J.R."/>
            <person name="Peng Y.L."/>
        </authorList>
    </citation>
    <scope>NUCLEOTIDE SEQUENCE</scope>
    <source>
        <strain evidence="1">Y34</strain>
    </source>
</reference>
<name>A0AA97NNJ5_PYRO3</name>
<organism evidence="1">
    <name type="scientific">Pyricularia oryzae (strain Y34)</name>
    <name type="common">Rice blast fungus</name>
    <name type="synonym">Magnaporthe oryzae</name>
    <dbReference type="NCBI Taxonomy" id="1143189"/>
    <lineage>
        <taxon>Eukaryota</taxon>
        <taxon>Fungi</taxon>
        <taxon>Dikarya</taxon>
        <taxon>Ascomycota</taxon>
        <taxon>Pezizomycotina</taxon>
        <taxon>Sordariomycetes</taxon>
        <taxon>Sordariomycetidae</taxon>
        <taxon>Magnaporthales</taxon>
        <taxon>Pyriculariaceae</taxon>
        <taxon>Pyricularia</taxon>
    </lineage>
</organism>
<evidence type="ECO:0000313" key="1">
    <source>
        <dbReference type="EMBL" id="ELQ33374.1"/>
    </source>
</evidence>
<gene>
    <name evidence="1" type="ORF">OOU_Y34scaffold00964g2</name>
</gene>
<dbReference type="AlphaFoldDB" id="A0AA97NNJ5"/>